<protein>
    <submittedName>
        <fullName evidence="10">DNA-binding response OmpR family regulator</fullName>
    </submittedName>
</protein>
<keyword evidence="1" id="KW-0597">Phosphoprotein</keyword>
<name>A0A542ZTA9_RARFA</name>
<dbReference type="GO" id="GO:0000976">
    <property type="term" value="F:transcription cis-regulatory region binding"/>
    <property type="evidence" value="ECO:0007669"/>
    <property type="project" value="TreeGrafter"/>
</dbReference>
<evidence type="ECO:0000256" key="1">
    <source>
        <dbReference type="ARBA" id="ARBA00022553"/>
    </source>
</evidence>
<dbReference type="PROSITE" id="PS51755">
    <property type="entry name" value="OMPR_PHOB"/>
    <property type="match status" value="1"/>
</dbReference>
<accession>A0A542ZTA9</accession>
<dbReference type="Gene3D" id="3.40.50.2300">
    <property type="match status" value="1"/>
</dbReference>
<keyword evidence="2" id="KW-0902">Two-component regulatory system</keyword>
<dbReference type="Pfam" id="PF21695">
    <property type="entry name" value="GlnR_1st"/>
    <property type="match status" value="1"/>
</dbReference>
<proteinExistence type="predicted"/>
<dbReference type="PANTHER" id="PTHR48111">
    <property type="entry name" value="REGULATOR OF RPOS"/>
    <property type="match status" value="1"/>
</dbReference>
<dbReference type="GO" id="GO:0005829">
    <property type="term" value="C:cytosol"/>
    <property type="evidence" value="ECO:0007669"/>
    <property type="project" value="TreeGrafter"/>
</dbReference>
<evidence type="ECO:0000259" key="9">
    <source>
        <dbReference type="PROSITE" id="PS51755"/>
    </source>
</evidence>
<dbReference type="GO" id="GO:0006355">
    <property type="term" value="P:regulation of DNA-templated transcription"/>
    <property type="evidence" value="ECO:0007669"/>
    <property type="project" value="InterPro"/>
</dbReference>
<sequence length="259" mass="28360">MADLLLLTATAGSSATVLPALGLLNHHVRVLPLEPTALIEAPDSDVVLLDARRDLVTARTTCRILRATGLTVPLILIMTEGGLTVVNADWGADDLMLDTAPPSEVEARIRLAREHDTNSTADDQPEEISTGDLVIDASGYTVRLRGRPLDLTYKEFELLKYLVQHPGRVFTRAQLLQEVWGYDYYGGTRTVDVHVRRLRAKLGAEHDQLISTVRNVGYRFDPPKDRRSVAVADSPSAGEGEDVAEPGELDEDAPSDEED</sequence>
<dbReference type="InterPro" id="IPR049170">
    <property type="entry name" value="GlnR_N"/>
</dbReference>
<evidence type="ECO:0000256" key="2">
    <source>
        <dbReference type="ARBA" id="ARBA00023012"/>
    </source>
</evidence>
<dbReference type="CDD" id="cd00383">
    <property type="entry name" value="trans_reg_C"/>
    <property type="match status" value="1"/>
</dbReference>
<gene>
    <name evidence="10" type="ORF">FB461_0068</name>
</gene>
<keyword evidence="5" id="KW-0010">Activator</keyword>
<feature type="region of interest" description="Disordered" evidence="8">
    <location>
        <begin position="221"/>
        <end position="259"/>
    </location>
</feature>
<comment type="caution">
    <text evidence="10">The sequence shown here is derived from an EMBL/GenBank/DDBJ whole genome shotgun (WGS) entry which is preliminary data.</text>
</comment>
<dbReference type="InterPro" id="IPR011006">
    <property type="entry name" value="CheY-like_superfamily"/>
</dbReference>
<evidence type="ECO:0000256" key="4">
    <source>
        <dbReference type="ARBA" id="ARBA00023125"/>
    </source>
</evidence>
<dbReference type="AlphaFoldDB" id="A0A542ZTA9"/>
<feature type="domain" description="OmpR/PhoB-type" evidence="9">
    <location>
        <begin position="125"/>
        <end position="222"/>
    </location>
</feature>
<evidence type="ECO:0000313" key="11">
    <source>
        <dbReference type="Proteomes" id="UP000315389"/>
    </source>
</evidence>
<dbReference type="OrthoDB" id="8927943at2"/>
<dbReference type="GO" id="GO:0000156">
    <property type="term" value="F:phosphorelay response regulator activity"/>
    <property type="evidence" value="ECO:0007669"/>
    <property type="project" value="TreeGrafter"/>
</dbReference>
<dbReference type="Gene3D" id="1.10.10.10">
    <property type="entry name" value="Winged helix-like DNA-binding domain superfamily/Winged helix DNA-binding domain"/>
    <property type="match status" value="1"/>
</dbReference>
<dbReference type="Pfam" id="PF00486">
    <property type="entry name" value="Trans_reg_C"/>
    <property type="match status" value="1"/>
</dbReference>
<keyword evidence="3" id="KW-0805">Transcription regulation</keyword>
<dbReference type="RefSeq" id="WP_142120573.1">
    <property type="nucleotide sequence ID" value="NZ_BAAASV010000002.1"/>
</dbReference>
<evidence type="ECO:0000313" key="10">
    <source>
        <dbReference type="EMBL" id="TQL63602.1"/>
    </source>
</evidence>
<organism evidence="10 11">
    <name type="scientific">Rarobacter faecitabidus</name>
    <dbReference type="NCBI Taxonomy" id="13243"/>
    <lineage>
        <taxon>Bacteria</taxon>
        <taxon>Bacillati</taxon>
        <taxon>Actinomycetota</taxon>
        <taxon>Actinomycetes</taxon>
        <taxon>Micrococcales</taxon>
        <taxon>Rarobacteraceae</taxon>
        <taxon>Rarobacter</taxon>
    </lineage>
</organism>
<dbReference type="SMART" id="SM00862">
    <property type="entry name" value="Trans_reg_C"/>
    <property type="match status" value="1"/>
</dbReference>
<dbReference type="Proteomes" id="UP000315389">
    <property type="component" value="Unassembled WGS sequence"/>
</dbReference>
<evidence type="ECO:0000256" key="7">
    <source>
        <dbReference type="PROSITE-ProRule" id="PRU01091"/>
    </source>
</evidence>
<dbReference type="InterPro" id="IPR016032">
    <property type="entry name" value="Sig_transdc_resp-reg_C-effctor"/>
</dbReference>
<dbReference type="InterPro" id="IPR001867">
    <property type="entry name" value="OmpR/PhoB-type_DNA-bd"/>
</dbReference>
<feature type="compositionally biased region" description="Acidic residues" evidence="8">
    <location>
        <begin position="239"/>
        <end position="259"/>
    </location>
</feature>
<dbReference type="InterPro" id="IPR039420">
    <property type="entry name" value="WalR-like"/>
</dbReference>
<dbReference type="SUPFAM" id="SSF46894">
    <property type="entry name" value="C-terminal effector domain of the bipartite response regulators"/>
    <property type="match status" value="1"/>
</dbReference>
<feature type="DNA-binding region" description="OmpR/PhoB-type" evidence="7">
    <location>
        <begin position="125"/>
        <end position="222"/>
    </location>
</feature>
<dbReference type="SUPFAM" id="SSF52172">
    <property type="entry name" value="CheY-like"/>
    <property type="match status" value="1"/>
</dbReference>
<dbReference type="PANTHER" id="PTHR48111:SF16">
    <property type="entry name" value="TRANSCRIPTIONAL REGULATORY PROTEIN GLNR"/>
    <property type="match status" value="1"/>
</dbReference>
<dbReference type="InterPro" id="IPR036388">
    <property type="entry name" value="WH-like_DNA-bd_sf"/>
</dbReference>
<evidence type="ECO:0000256" key="3">
    <source>
        <dbReference type="ARBA" id="ARBA00023015"/>
    </source>
</evidence>
<keyword evidence="4 7" id="KW-0238">DNA-binding</keyword>
<reference evidence="10 11" key="1">
    <citation type="submission" date="2019-06" db="EMBL/GenBank/DDBJ databases">
        <title>Sequencing the genomes of 1000 actinobacteria strains.</title>
        <authorList>
            <person name="Klenk H.-P."/>
        </authorList>
    </citation>
    <scope>NUCLEOTIDE SEQUENCE [LARGE SCALE GENOMIC DNA]</scope>
    <source>
        <strain evidence="10 11">DSM 4813</strain>
    </source>
</reference>
<dbReference type="GO" id="GO:0032993">
    <property type="term" value="C:protein-DNA complex"/>
    <property type="evidence" value="ECO:0007669"/>
    <property type="project" value="TreeGrafter"/>
</dbReference>
<keyword evidence="11" id="KW-1185">Reference proteome</keyword>
<keyword evidence="6" id="KW-0804">Transcription</keyword>
<dbReference type="FunFam" id="1.10.10.10:FF:000216">
    <property type="entry name" value="DNA-binding response regulator"/>
    <property type="match status" value="1"/>
</dbReference>
<evidence type="ECO:0000256" key="5">
    <source>
        <dbReference type="ARBA" id="ARBA00023159"/>
    </source>
</evidence>
<evidence type="ECO:0000256" key="6">
    <source>
        <dbReference type="ARBA" id="ARBA00023163"/>
    </source>
</evidence>
<dbReference type="EMBL" id="VFOS01000001">
    <property type="protein sequence ID" value="TQL63602.1"/>
    <property type="molecule type" value="Genomic_DNA"/>
</dbReference>
<evidence type="ECO:0000256" key="8">
    <source>
        <dbReference type="SAM" id="MobiDB-lite"/>
    </source>
</evidence>